<keyword evidence="4" id="KW-1185">Reference proteome</keyword>
<evidence type="ECO:0000256" key="1">
    <source>
        <dbReference type="SAM" id="SignalP"/>
    </source>
</evidence>
<organism evidence="3 4">
    <name type="scientific">Pontibacter actiniarum</name>
    <dbReference type="NCBI Taxonomy" id="323450"/>
    <lineage>
        <taxon>Bacteria</taxon>
        <taxon>Pseudomonadati</taxon>
        <taxon>Bacteroidota</taxon>
        <taxon>Cytophagia</taxon>
        <taxon>Cytophagales</taxon>
        <taxon>Hymenobacteraceae</taxon>
        <taxon>Pontibacter</taxon>
    </lineage>
</organism>
<evidence type="ECO:0000259" key="2">
    <source>
        <dbReference type="Pfam" id="PF18962"/>
    </source>
</evidence>
<dbReference type="STRING" id="709015.GCA_000472485_04051"/>
<dbReference type="AlphaFoldDB" id="A0A1X9YXD1"/>
<dbReference type="RefSeq" id="WP_084196298.1">
    <property type="nucleotide sequence ID" value="NZ_CP021235.1"/>
</dbReference>
<feature type="chain" id="PRO_5012891869" description="Secretion system C-terminal sorting domain-containing protein" evidence="1">
    <location>
        <begin position="21"/>
        <end position="507"/>
    </location>
</feature>
<dbReference type="KEGG" id="pact:CA264_20075"/>
<gene>
    <name evidence="3" type="ORF">CA264_20075</name>
</gene>
<evidence type="ECO:0000313" key="3">
    <source>
        <dbReference type="EMBL" id="ARS37538.1"/>
    </source>
</evidence>
<dbReference type="NCBIfam" id="TIGR04183">
    <property type="entry name" value="Por_Secre_tail"/>
    <property type="match status" value="1"/>
</dbReference>
<dbReference type="Pfam" id="PF18962">
    <property type="entry name" value="Por_Secre_tail"/>
    <property type="match status" value="1"/>
</dbReference>
<dbReference type="OrthoDB" id="876123at2"/>
<dbReference type="InterPro" id="IPR026444">
    <property type="entry name" value="Secre_tail"/>
</dbReference>
<keyword evidence="1" id="KW-0732">Signal</keyword>
<proteinExistence type="predicted"/>
<feature type="signal peptide" evidence="1">
    <location>
        <begin position="1"/>
        <end position="20"/>
    </location>
</feature>
<dbReference type="Proteomes" id="UP000266292">
    <property type="component" value="Chromosome"/>
</dbReference>
<dbReference type="InterPro" id="IPR013783">
    <property type="entry name" value="Ig-like_fold"/>
</dbReference>
<accession>A0A1X9YXD1</accession>
<name>A0A1X9YXD1_9BACT</name>
<dbReference type="Gene3D" id="2.60.40.10">
    <property type="entry name" value="Immunoglobulins"/>
    <property type="match status" value="1"/>
</dbReference>
<feature type="domain" description="Secretion system C-terminal sorting" evidence="2">
    <location>
        <begin position="431"/>
        <end position="506"/>
    </location>
</feature>
<reference evidence="4" key="1">
    <citation type="submission" date="2017-05" db="EMBL/GenBank/DDBJ databases">
        <authorList>
            <person name="Ray J."/>
            <person name="Price M."/>
            <person name="Deutschbauer A."/>
        </authorList>
    </citation>
    <scope>NUCLEOTIDE SEQUENCE [LARGE SCALE GENOMIC DNA]</scope>
    <source>
        <strain evidence="4">DSM 19842</strain>
    </source>
</reference>
<dbReference type="EMBL" id="CP021235">
    <property type="protein sequence ID" value="ARS37538.1"/>
    <property type="molecule type" value="Genomic_DNA"/>
</dbReference>
<sequence>MKRYILLFTLIFFTTGWAWAQRPVPTGGCTQEFDCYRFTYHGATAVEGDLMQLKFSLQVRCDELAYVAFELPEGARAASPASVYHGNAPAYRVRNGVSSEQGPNEVETPFNAIQFNAKSNYALSGGQVDTFAFNLTQADFQALSTMRVRATLRSEALKGNENNISGSQQVVFDLNACSPPTNPGACVIQLEEASFAFAGATDNGDGTTTVRLRIANKLPADVSSVMIETMETTADLGVAGMNNGGVYKTADFQYKTTIDQEANLIVFQGQQTNGYANGTADVFAIIVPTDLYELSPYFQMTVNAGGTLTNTGLNTISCEDEPITPLPVELVSFEGKATASGIALTWTTASEENNDRFEVERSKDGNSFSAVGEVQGAGNSSVTQRYSFTDASADAGQHYYRLKQVDYDGQFEYSKVIAVERAALAGASMEVYPNPATSNYIRVATPGGSDAILQIMDRNGRTVHTQRLAPEEREVQLTVSDLNIPKGLYYVHLQNASGKQTQKLIIQ</sequence>
<evidence type="ECO:0000313" key="4">
    <source>
        <dbReference type="Proteomes" id="UP000266292"/>
    </source>
</evidence>
<protein>
    <recommendedName>
        <fullName evidence="2">Secretion system C-terminal sorting domain-containing protein</fullName>
    </recommendedName>
</protein>